<gene>
    <name evidence="1" type="ORF">Ahy_A04g018905</name>
</gene>
<accession>A0A445DEU7</accession>
<dbReference type="PANTHER" id="PTHR43358">
    <property type="entry name" value="ALPHA/BETA-HYDROLASE"/>
    <property type="match status" value="1"/>
</dbReference>
<keyword evidence="2" id="KW-1185">Reference proteome</keyword>
<dbReference type="EMBL" id="SDMP01000004">
    <property type="protein sequence ID" value="RYR61705.1"/>
    <property type="molecule type" value="Genomic_DNA"/>
</dbReference>
<protein>
    <recommendedName>
        <fullName evidence="3">Serine aminopeptidase S33 domain-containing protein</fullName>
    </recommendedName>
</protein>
<comment type="caution">
    <text evidence="1">The sequence shown here is derived from an EMBL/GenBank/DDBJ whole genome shotgun (WGS) entry which is preliminary data.</text>
</comment>
<evidence type="ECO:0000313" key="2">
    <source>
        <dbReference type="Proteomes" id="UP000289738"/>
    </source>
</evidence>
<dbReference type="SUPFAM" id="SSF53474">
    <property type="entry name" value="alpha/beta-Hydrolases"/>
    <property type="match status" value="1"/>
</dbReference>
<reference evidence="1 2" key="1">
    <citation type="submission" date="2019-01" db="EMBL/GenBank/DDBJ databases">
        <title>Sequencing of cultivated peanut Arachis hypogaea provides insights into genome evolution and oil improvement.</title>
        <authorList>
            <person name="Chen X."/>
        </authorList>
    </citation>
    <scope>NUCLEOTIDE SEQUENCE [LARGE SCALE GENOMIC DNA]</scope>
    <source>
        <strain evidence="2">cv. Fuhuasheng</strain>
        <tissue evidence="1">Leaves</tissue>
    </source>
</reference>
<evidence type="ECO:0008006" key="3">
    <source>
        <dbReference type="Google" id="ProtNLM"/>
    </source>
</evidence>
<dbReference type="InterPro" id="IPR052920">
    <property type="entry name" value="DNA-binding_regulatory"/>
</dbReference>
<name>A0A445DEU7_ARAHY</name>
<dbReference type="Gene3D" id="3.40.50.1820">
    <property type="entry name" value="alpha/beta hydrolase"/>
    <property type="match status" value="1"/>
</dbReference>
<dbReference type="Proteomes" id="UP000289738">
    <property type="component" value="Chromosome A04"/>
</dbReference>
<dbReference type="STRING" id="3818.A0A445DEU7"/>
<evidence type="ECO:0000313" key="1">
    <source>
        <dbReference type="EMBL" id="RYR61705.1"/>
    </source>
</evidence>
<sequence>MLYSLARCLYCNLCCSGCRADAGEAAIILLPSNITVFALDFSGSGISRGDHVTLGWNEKDDLRAVVNYLRADENVSLIGL</sequence>
<dbReference type="AlphaFoldDB" id="A0A445DEU7"/>
<dbReference type="PANTHER" id="PTHR43358:SF4">
    <property type="entry name" value="ALPHA_BETA HYDROLASE FOLD-1 DOMAIN-CONTAINING PROTEIN"/>
    <property type="match status" value="1"/>
</dbReference>
<proteinExistence type="predicted"/>
<dbReference type="InterPro" id="IPR029058">
    <property type="entry name" value="AB_hydrolase_fold"/>
</dbReference>
<organism evidence="1 2">
    <name type="scientific">Arachis hypogaea</name>
    <name type="common">Peanut</name>
    <dbReference type="NCBI Taxonomy" id="3818"/>
    <lineage>
        <taxon>Eukaryota</taxon>
        <taxon>Viridiplantae</taxon>
        <taxon>Streptophyta</taxon>
        <taxon>Embryophyta</taxon>
        <taxon>Tracheophyta</taxon>
        <taxon>Spermatophyta</taxon>
        <taxon>Magnoliopsida</taxon>
        <taxon>eudicotyledons</taxon>
        <taxon>Gunneridae</taxon>
        <taxon>Pentapetalae</taxon>
        <taxon>rosids</taxon>
        <taxon>fabids</taxon>
        <taxon>Fabales</taxon>
        <taxon>Fabaceae</taxon>
        <taxon>Papilionoideae</taxon>
        <taxon>50 kb inversion clade</taxon>
        <taxon>dalbergioids sensu lato</taxon>
        <taxon>Dalbergieae</taxon>
        <taxon>Pterocarpus clade</taxon>
        <taxon>Arachis</taxon>
    </lineage>
</organism>